<reference evidence="1" key="1">
    <citation type="submission" date="2024-05" db="EMBL/GenBank/DDBJ databases">
        <authorList>
            <person name="Bunk B."/>
            <person name="Swiderski J."/>
            <person name="Sproer C."/>
            <person name="Thiel V."/>
        </authorList>
    </citation>
    <scope>NUCLEOTIDE SEQUENCE</scope>
    <source>
        <strain evidence="1">DSM 17735</strain>
    </source>
</reference>
<proteinExistence type="predicted"/>
<dbReference type="RefSeq" id="WP_349279034.1">
    <property type="nucleotide sequence ID" value="NZ_CBCSCU010000052.1"/>
</dbReference>
<sequence length="68" mass="7509">MAGSWGLGAYQFERKTPAFRPGMDSVDGEAVPVFGLHLNSILVHDECMKRTNIYLAEPSVAKLQELSK</sequence>
<protein>
    <submittedName>
        <fullName evidence="1">Uncharacterized protein</fullName>
    </submittedName>
</protein>
<name>A0AAU7LSP1_9BURK</name>
<gene>
    <name evidence="1" type="ORF">ABLV49_19370</name>
</gene>
<accession>A0AAU7LSP1</accession>
<dbReference type="AlphaFoldDB" id="A0AAU7LSP1"/>
<evidence type="ECO:0000313" key="1">
    <source>
        <dbReference type="EMBL" id="XBP70003.1"/>
    </source>
</evidence>
<organism evidence="1">
    <name type="scientific">Polaromonas hydrogenivorans</name>
    <dbReference type="NCBI Taxonomy" id="335476"/>
    <lineage>
        <taxon>Bacteria</taxon>
        <taxon>Pseudomonadati</taxon>
        <taxon>Pseudomonadota</taxon>
        <taxon>Betaproteobacteria</taxon>
        <taxon>Burkholderiales</taxon>
        <taxon>Comamonadaceae</taxon>
        <taxon>Polaromonas</taxon>
    </lineage>
</organism>
<dbReference type="EMBL" id="CP157675">
    <property type="protein sequence ID" value="XBP70003.1"/>
    <property type="molecule type" value="Genomic_DNA"/>
</dbReference>